<name>A0A2N6UIQ0_9FIRM</name>
<keyword evidence="1" id="KW-0175">Coiled coil</keyword>
<feature type="transmembrane region" description="Helical" evidence="2">
    <location>
        <begin position="35"/>
        <end position="55"/>
    </location>
</feature>
<feature type="coiled-coil region" evidence="1">
    <location>
        <begin position="2"/>
        <end position="29"/>
    </location>
</feature>
<gene>
    <name evidence="3" type="ORF">CJ192_05565</name>
</gene>
<feature type="transmembrane region" description="Helical" evidence="2">
    <location>
        <begin position="61"/>
        <end position="79"/>
    </location>
</feature>
<dbReference type="RefSeq" id="WP_004817948.1">
    <property type="nucleotide sequence ID" value="NZ_CAUPDS010000002.1"/>
</dbReference>
<keyword evidence="2" id="KW-0472">Membrane</keyword>
<evidence type="ECO:0000256" key="2">
    <source>
        <dbReference type="SAM" id="Phobius"/>
    </source>
</evidence>
<reference evidence="3 4" key="1">
    <citation type="submission" date="2017-09" db="EMBL/GenBank/DDBJ databases">
        <title>Bacterial strain isolated from the female urinary microbiota.</title>
        <authorList>
            <person name="Thomas-White K."/>
            <person name="Kumar N."/>
            <person name="Forster S."/>
            <person name="Putonti C."/>
            <person name="Lawley T."/>
            <person name="Wolfe A.J."/>
        </authorList>
    </citation>
    <scope>NUCLEOTIDE SEQUENCE [LARGE SCALE GENOMIC DNA]</scope>
    <source>
        <strain evidence="3 4">UMB0204</strain>
    </source>
</reference>
<evidence type="ECO:0000256" key="1">
    <source>
        <dbReference type="SAM" id="Coils"/>
    </source>
</evidence>
<evidence type="ECO:0000313" key="3">
    <source>
        <dbReference type="EMBL" id="PMC81496.1"/>
    </source>
</evidence>
<evidence type="ECO:0008006" key="5">
    <source>
        <dbReference type="Google" id="ProtNLM"/>
    </source>
</evidence>
<dbReference type="AlphaFoldDB" id="A0A2N6UIQ0"/>
<dbReference type="GeneID" id="84578647"/>
<proteinExistence type="predicted"/>
<dbReference type="EMBL" id="PNHP01000003">
    <property type="protein sequence ID" value="PMC81496.1"/>
    <property type="molecule type" value="Genomic_DNA"/>
</dbReference>
<keyword evidence="2" id="KW-0812">Transmembrane</keyword>
<organism evidence="3 4">
    <name type="scientific">Anaerococcus hydrogenalis</name>
    <dbReference type="NCBI Taxonomy" id="33029"/>
    <lineage>
        <taxon>Bacteria</taxon>
        <taxon>Bacillati</taxon>
        <taxon>Bacillota</taxon>
        <taxon>Tissierellia</taxon>
        <taxon>Tissierellales</taxon>
        <taxon>Peptoniphilaceae</taxon>
        <taxon>Anaerococcus</taxon>
    </lineage>
</organism>
<sequence>MSEKNLEKIMSLRKKLEELDQDLIKIKSKNSFLKFFLKSLVLALIFLFIGRYTNLKNESKIMVFVGVFVLSNILQTIFTSKKQKEEIEKINKEQIKIQAEIFSLVKDSNN</sequence>
<dbReference type="Proteomes" id="UP000235658">
    <property type="component" value="Unassembled WGS sequence"/>
</dbReference>
<keyword evidence="2" id="KW-1133">Transmembrane helix</keyword>
<comment type="caution">
    <text evidence="3">The sequence shown here is derived from an EMBL/GenBank/DDBJ whole genome shotgun (WGS) entry which is preliminary data.</text>
</comment>
<evidence type="ECO:0000313" key="4">
    <source>
        <dbReference type="Proteomes" id="UP000235658"/>
    </source>
</evidence>
<accession>A0A2N6UIQ0</accession>
<protein>
    <recommendedName>
        <fullName evidence="5">DUF202 domain-containing protein</fullName>
    </recommendedName>
</protein>